<keyword evidence="11 15" id="KW-1133">Transmembrane helix</keyword>
<dbReference type="GO" id="GO:0019432">
    <property type="term" value="P:triglyceride biosynthetic process"/>
    <property type="evidence" value="ECO:0007669"/>
    <property type="project" value="TreeGrafter"/>
</dbReference>
<protein>
    <recommendedName>
        <fullName evidence="5">diacylglycerol O-acyltransferase</fullName>
        <ecNumber evidence="5">2.3.1.20</ecNumber>
    </recommendedName>
</protein>
<reference evidence="16" key="1">
    <citation type="submission" date="2021-01" db="EMBL/GenBank/DDBJ databases">
        <authorList>
            <consortium name="Genoscope - CEA"/>
            <person name="William W."/>
        </authorList>
    </citation>
    <scope>NUCLEOTIDE SEQUENCE</scope>
</reference>
<dbReference type="PANTHER" id="PTHR12317:SF0">
    <property type="entry name" value="ACYLTRANSFERASE"/>
    <property type="match status" value="1"/>
</dbReference>
<evidence type="ECO:0000256" key="2">
    <source>
        <dbReference type="ARBA" id="ARBA00004771"/>
    </source>
</evidence>
<keyword evidence="17" id="KW-1185">Reference proteome</keyword>
<dbReference type="GO" id="GO:0006071">
    <property type="term" value="P:glycerol metabolic process"/>
    <property type="evidence" value="ECO:0007669"/>
    <property type="project" value="UniProtKB-KW"/>
</dbReference>
<evidence type="ECO:0000256" key="5">
    <source>
        <dbReference type="ARBA" id="ARBA00013244"/>
    </source>
</evidence>
<dbReference type="GO" id="GO:0004144">
    <property type="term" value="F:diacylglycerol O-acyltransferase activity"/>
    <property type="evidence" value="ECO:0007669"/>
    <property type="project" value="UniProtKB-EC"/>
</dbReference>
<feature type="transmembrane region" description="Helical" evidence="15">
    <location>
        <begin position="115"/>
        <end position="138"/>
    </location>
</feature>
<dbReference type="GO" id="GO:0005789">
    <property type="term" value="C:endoplasmic reticulum membrane"/>
    <property type="evidence" value="ECO:0007669"/>
    <property type="project" value="UniProtKB-SubCell"/>
</dbReference>
<evidence type="ECO:0000256" key="7">
    <source>
        <dbReference type="ARBA" id="ARBA00022679"/>
    </source>
</evidence>
<dbReference type="OrthoDB" id="264532at2759"/>
<dbReference type="PANTHER" id="PTHR12317">
    <property type="entry name" value="DIACYLGLYCEROL O-ACYLTRANSFERASE"/>
    <property type="match status" value="1"/>
</dbReference>
<dbReference type="InterPro" id="IPR007130">
    <property type="entry name" value="DAGAT"/>
</dbReference>
<keyword evidence="12" id="KW-0443">Lipid metabolism</keyword>
<evidence type="ECO:0000256" key="10">
    <source>
        <dbReference type="ARBA" id="ARBA00022824"/>
    </source>
</evidence>
<comment type="caution">
    <text evidence="16">The sequence shown here is derived from an EMBL/GenBank/DDBJ whole genome shotgun (WGS) entry which is preliminary data.</text>
</comment>
<comment type="similarity">
    <text evidence="4">Belongs to the diacylglycerol acyltransferase family.</text>
</comment>
<comment type="subcellular location">
    <subcellularLocation>
        <location evidence="1">Endoplasmic reticulum membrane</location>
        <topology evidence="1">Multi-pass membrane protein</topology>
    </subcellularLocation>
</comment>
<accession>A0A8S1R9T6</accession>
<keyword evidence="7" id="KW-0808">Transferase</keyword>
<evidence type="ECO:0000256" key="3">
    <source>
        <dbReference type="ARBA" id="ARBA00005189"/>
    </source>
</evidence>
<dbReference type="AlphaFoldDB" id="A0A8S1R9T6"/>
<dbReference type="CDD" id="cd07987">
    <property type="entry name" value="LPLAT_MGAT-like"/>
    <property type="match status" value="1"/>
</dbReference>
<evidence type="ECO:0000256" key="8">
    <source>
        <dbReference type="ARBA" id="ARBA00022692"/>
    </source>
</evidence>
<evidence type="ECO:0000256" key="13">
    <source>
        <dbReference type="ARBA" id="ARBA00023136"/>
    </source>
</evidence>
<keyword evidence="8 15" id="KW-0812">Transmembrane</keyword>
<dbReference type="Pfam" id="PF03982">
    <property type="entry name" value="DAGAT"/>
    <property type="match status" value="1"/>
</dbReference>
<evidence type="ECO:0000256" key="11">
    <source>
        <dbReference type="ARBA" id="ARBA00022989"/>
    </source>
</evidence>
<evidence type="ECO:0000256" key="12">
    <source>
        <dbReference type="ARBA" id="ARBA00023098"/>
    </source>
</evidence>
<organism evidence="16 17">
    <name type="scientific">Paramecium sonneborni</name>
    <dbReference type="NCBI Taxonomy" id="65129"/>
    <lineage>
        <taxon>Eukaryota</taxon>
        <taxon>Sar</taxon>
        <taxon>Alveolata</taxon>
        <taxon>Ciliophora</taxon>
        <taxon>Intramacronucleata</taxon>
        <taxon>Oligohymenophorea</taxon>
        <taxon>Peniculida</taxon>
        <taxon>Parameciidae</taxon>
        <taxon>Paramecium</taxon>
    </lineage>
</organism>
<evidence type="ECO:0000256" key="14">
    <source>
        <dbReference type="ARBA" id="ARBA00023315"/>
    </source>
</evidence>
<dbReference type="Proteomes" id="UP000692954">
    <property type="component" value="Unassembled WGS sequence"/>
</dbReference>
<evidence type="ECO:0000313" key="17">
    <source>
        <dbReference type="Proteomes" id="UP000692954"/>
    </source>
</evidence>
<evidence type="ECO:0000256" key="4">
    <source>
        <dbReference type="ARBA" id="ARBA00005420"/>
    </source>
</evidence>
<feature type="transmembrane region" description="Helical" evidence="15">
    <location>
        <begin position="184"/>
        <end position="202"/>
    </location>
</feature>
<feature type="transmembrane region" description="Helical" evidence="15">
    <location>
        <begin position="12"/>
        <end position="29"/>
    </location>
</feature>
<keyword evidence="13 15" id="KW-0472">Membrane</keyword>
<proteinExistence type="inferred from homology"/>
<evidence type="ECO:0000256" key="1">
    <source>
        <dbReference type="ARBA" id="ARBA00004477"/>
    </source>
</evidence>
<gene>
    <name evidence="16" type="ORF">PSON_ATCC_30995.1.T1470155</name>
</gene>
<evidence type="ECO:0000256" key="9">
    <source>
        <dbReference type="ARBA" id="ARBA00022798"/>
    </source>
</evidence>
<dbReference type="EMBL" id="CAJJDN010000147">
    <property type="protein sequence ID" value="CAD8123879.1"/>
    <property type="molecule type" value="Genomic_DNA"/>
</dbReference>
<keyword evidence="9" id="KW-0319">Glycerol metabolism</keyword>
<evidence type="ECO:0000256" key="6">
    <source>
        <dbReference type="ARBA" id="ARBA00022516"/>
    </source>
</evidence>
<evidence type="ECO:0000256" key="15">
    <source>
        <dbReference type="SAM" id="Phobius"/>
    </source>
</evidence>
<sequence length="296" mass="34280">MARPIKSVIGNLIYQVWMVLMGISLYLIYRAVTQDYWLIPILLGFIVFQSKVKKSDRFVNFLKSMEIMKFFNKNTIQTTEEVRKNNVIFAFHPHGIYSYSTISNTHTTGTFFENMVLLGSNMALLFPIAGLFLKFYGIQGANPENFKRLLSSGAQVGLLPGGFEEATITSPKENRIFIKQRKGFIYYALQYGTIIYPVFVFGENTLFNTIDWFLPLRLWLNKFKIAGTVFWSRFLTIPEPNREIHTVCGKGIVLPQIQKPSREEVEKYHQIYIQAVKDLYDQYSPLYAKGIPLKIF</sequence>
<keyword evidence="14" id="KW-0012">Acyltransferase</keyword>
<name>A0A8S1R9T6_9CILI</name>
<comment type="pathway">
    <text evidence="2">Glycerolipid metabolism; triacylglycerol biosynthesis.</text>
</comment>
<keyword evidence="6" id="KW-0444">Lipid biosynthesis</keyword>
<keyword evidence="10" id="KW-0256">Endoplasmic reticulum</keyword>
<dbReference type="EC" id="2.3.1.20" evidence="5"/>
<evidence type="ECO:0000313" key="16">
    <source>
        <dbReference type="EMBL" id="CAD8123879.1"/>
    </source>
</evidence>
<comment type="pathway">
    <text evidence="3">Lipid metabolism.</text>
</comment>